<sequence length="92" mass="10569">MKRAAPRRLLSVGRSTFSFSRPETDGCFLLFDSNRYSTARWKREKEKETAFRGCADHNTIERPLGAVETISRPCFHLLLLRLLCLPRPKTSG</sequence>
<keyword evidence="2" id="KW-1185">Reference proteome</keyword>
<protein>
    <submittedName>
        <fullName evidence="1">Uncharacterized protein</fullName>
    </submittedName>
</protein>
<dbReference type="EnsemblMetazoa" id="CJA41915.1">
    <property type="protein sequence ID" value="CJA41915.1"/>
    <property type="gene ID" value="WBGene00217763"/>
</dbReference>
<dbReference type="AlphaFoldDB" id="A0A8R1J228"/>
<name>A0A8R1J228_CAEJA</name>
<dbReference type="Proteomes" id="UP000005237">
    <property type="component" value="Unassembled WGS sequence"/>
</dbReference>
<evidence type="ECO:0000313" key="1">
    <source>
        <dbReference type="EnsemblMetazoa" id="CJA41915.1"/>
    </source>
</evidence>
<organism evidence="1 2">
    <name type="scientific">Caenorhabditis japonica</name>
    <dbReference type="NCBI Taxonomy" id="281687"/>
    <lineage>
        <taxon>Eukaryota</taxon>
        <taxon>Metazoa</taxon>
        <taxon>Ecdysozoa</taxon>
        <taxon>Nematoda</taxon>
        <taxon>Chromadorea</taxon>
        <taxon>Rhabditida</taxon>
        <taxon>Rhabditina</taxon>
        <taxon>Rhabditomorpha</taxon>
        <taxon>Rhabditoidea</taxon>
        <taxon>Rhabditidae</taxon>
        <taxon>Peloderinae</taxon>
        <taxon>Caenorhabditis</taxon>
    </lineage>
</organism>
<accession>A0A8R1J228</accession>
<evidence type="ECO:0000313" key="2">
    <source>
        <dbReference type="Proteomes" id="UP000005237"/>
    </source>
</evidence>
<proteinExistence type="predicted"/>
<reference evidence="1" key="2">
    <citation type="submission" date="2022-06" db="UniProtKB">
        <authorList>
            <consortium name="EnsemblMetazoa"/>
        </authorList>
    </citation>
    <scope>IDENTIFICATION</scope>
    <source>
        <strain evidence="1">DF5081</strain>
    </source>
</reference>
<reference evidence="2" key="1">
    <citation type="submission" date="2010-08" db="EMBL/GenBank/DDBJ databases">
        <authorList>
            <consortium name="Caenorhabditis japonica Sequencing Consortium"/>
            <person name="Wilson R.K."/>
        </authorList>
    </citation>
    <scope>NUCLEOTIDE SEQUENCE [LARGE SCALE GENOMIC DNA]</scope>
    <source>
        <strain evidence="2">DF5081</strain>
    </source>
</reference>